<name>A0A7X0TSM0_9GAMM</name>
<organism evidence="2 3">
    <name type="scientific">Thalassotalea piscium</name>
    <dbReference type="NCBI Taxonomy" id="1230533"/>
    <lineage>
        <taxon>Bacteria</taxon>
        <taxon>Pseudomonadati</taxon>
        <taxon>Pseudomonadota</taxon>
        <taxon>Gammaproteobacteria</taxon>
        <taxon>Alteromonadales</taxon>
        <taxon>Colwelliaceae</taxon>
        <taxon>Thalassotalea</taxon>
    </lineage>
</organism>
<feature type="transmembrane region" description="Helical" evidence="1">
    <location>
        <begin position="452"/>
        <end position="476"/>
    </location>
</feature>
<dbReference type="SUPFAM" id="SSF82866">
    <property type="entry name" value="Multidrug efflux transporter AcrB transmembrane domain"/>
    <property type="match status" value="2"/>
</dbReference>
<dbReference type="Pfam" id="PF00873">
    <property type="entry name" value="ACR_tran"/>
    <property type="match status" value="1"/>
</dbReference>
<feature type="transmembrane region" description="Helical" evidence="1">
    <location>
        <begin position="329"/>
        <end position="347"/>
    </location>
</feature>
<reference evidence="2 3" key="1">
    <citation type="submission" date="2020-08" db="EMBL/GenBank/DDBJ databases">
        <title>Genomic Encyclopedia of Type Strains, Phase IV (KMG-IV): sequencing the most valuable type-strain genomes for metagenomic binning, comparative biology and taxonomic classification.</title>
        <authorList>
            <person name="Goeker M."/>
        </authorList>
    </citation>
    <scope>NUCLEOTIDE SEQUENCE [LARGE SCALE GENOMIC DNA]</scope>
    <source>
        <strain evidence="2 3">DSM 26287</strain>
    </source>
</reference>
<feature type="transmembrane region" description="Helical" evidence="1">
    <location>
        <begin position="858"/>
        <end position="877"/>
    </location>
</feature>
<feature type="transmembrane region" description="Helical" evidence="1">
    <location>
        <begin position="910"/>
        <end position="935"/>
    </location>
</feature>
<dbReference type="Gene3D" id="1.20.1640.10">
    <property type="entry name" value="Multidrug efflux transporter AcrB transmembrane domain"/>
    <property type="match status" value="2"/>
</dbReference>
<dbReference type="SUPFAM" id="SSF82693">
    <property type="entry name" value="Multidrug efflux transporter AcrB pore domain, PN1, PN2, PC1 and PC2 subdomains"/>
    <property type="match status" value="2"/>
</dbReference>
<evidence type="ECO:0000313" key="2">
    <source>
        <dbReference type="EMBL" id="MBB6542293.1"/>
    </source>
</evidence>
<accession>A0A7X0TSM0</accession>
<dbReference type="PANTHER" id="PTHR32063">
    <property type="match status" value="1"/>
</dbReference>
<feature type="transmembrane region" description="Helical" evidence="1">
    <location>
        <begin position="987"/>
        <end position="1012"/>
    </location>
</feature>
<dbReference type="GO" id="GO:0042910">
    <property type="term" value="F:xenobiotic transmembrane transporter activity"/>
    <property type="evidence" value="ECO:0007669"/>
    <property type="project" value="TreeGrafter"/>
</dbReference>
<proteinExistence type="predicted"/>
<evidence type="ECO:0000256" key="1">
    <source>
        <dbReference type="SAM" id="Phobius"/>
    </source>
</evidence>
<dbReference type="Gene3D" id="3.30.2090.10">
    <property type="entry name" value="Multidrug efflux transporter AcrB TolC docking domain, DN and DC subdomains"/>
    <property type="match status" value="2"/>
</dbReference>
<dbReference type="GO" id="GO:0005886">
    <property type="term" value="C:plasma membrane"/>
    <property type="evidence" value="ECO:0007669"/>
    <property type="project" value="TreeGrafter"/>
</dbReference>
<dbReference type="SUPFAM" id="SSF82714">
    <property type="entry name" value="Multidrug efflux transporter AcrB TolC docking domain, DN and DC subdomains"/>
    <property type="match status" value="2"/>
</dbReference>
<keyword evidence="1" id="KW-1133">Transmembrane helix</keyword>
<evidence type="ECO:0000313" key="3">
    <source>
        <dbReference type="Proteomes" id="UP000537141"/>
    </source>
</evidence>
<comment type="caution">
    <text evidence="2">The sequence shown here is derived from an EMBL/GenBank/DDBJ whole genome shotgun (WGS) entry which is preliminary data.</text>
</comment>
<keyword evidence="3" id="KW-1185">Reference proteome</keyword>
<sequence length="1032" mass="113928">MIAWFARNHVAANLLMITIFLSGLFSLKGNIPLEVFPSFESDIVNVSVSLRGATPEDVEQGVSIRIEEAVQDLEGIKHISSTSVEGSARVRIEAESGYDVRELLSDVKSRVDAINTFPVEAEKPTTSILQRTREVISVTVSSIYSEKEIREFAEKVRDDLMTLPEITQLSLDAVRNYEINIDVSQDKLNQYQITIADIANAVKASSQDLSAGNVRTEGGDVLVRSKGQAYRRDEFEQIIIKTNEDGTLLQLSDIATVNDGFEETPLRARFNGKQAAMIEVYRIGDQSAIEVADAVKAYIDNRQATLPEGFNLGYWRDSSEIVKSRLNTLITNALQGGFLVLLLLTLFLRPSIAFWVFIGIPVSFMGAFIMMPFFGISINVMSLFGFILVLGIVVDDAIVTGENIYRHTQTASSGLEAAIKGTEEVAVPVTFGILTTVAAFLPLAFIEGMRGAMFAQIPVIVIPVLLFSLIESKFVLPSHLKGLKLRSEKTKQSKLSAWQERFADGFENAILKYYYPILKKAVSNKLTTLALFVGVFVLILTFITSGWAKFTFFPRIPSEVVRATLTMPVGSSYDVVDGYVERMVNAANVLKEKYQDEEGNSIILNSMAITRNETGRVMFEILPADINETGIGSQQLVSEWRQLIGTMPGAESLNFRAEIGRGGDPINIQLSANDLSTLKEVSAQVRQQIATYPTAFEISDSLSNGKEEIQIELTDQGHALGLTRSVVTNQVRSAFFGSQIQRIQRGRDDVRVILRYPLSERQSLSNLGEMLIKTPNGGQVPLAHVATFNPGKSPSAINRIDRFRTVNVTADVDKTATNMTVLNADLKMYLDELMNKYPGVSYTFEGEAKEQAESFSSLGFGLMFVFFIIYCLLAIPFKSYIQPLIVMSVIPFGAIGAVLGHWIMGMDLTIMSILGLMALIGVVVNDSLVLVDFINKKREQGMALMEAVLTAGQSRFRPVMLTSLTTFFGLMPLLFETATQAQFLIPMAVSLGFGIIFATFITLVLIPVNYMLVEELKRYTKKGTEALKSVTA</sequence>
<dbReference type="Gene3D" id="3.30.70.1430">
    <property type="entry name" value="Multidrug efflux transporter AcrB pore domain"/>
    <property type="match status" value="2"/>
</dbReference>
<keyword evidence="1" id="KW-0812">Transmembrane</keyword>
<feature type="transmembrane region" description="Helical" evidence="1">
    <location>
        <begin position="526"/>
        <end position="548"/>
    </location>
</feature>
<feature type="transmembrane region" description="Helical" evidence="1">
    <location>
        <begin position="884"/>
        <end position="904"/>
    </location>
</feature>
<keyword evidence="1" id="KW-0472">Membrane</keyword>
<dbReference type="Gene3D" id="3.30.70.1320">
    <property type="entry name" value="Multidrug efflux transporter AcrB pore domain like"/>
    <property type="match status" value="1"/>
</dbReference>
<dbReference type="InterPro" id="IPR027463">
    <property type="entry name" value="AcrB_DN_DC_subdom"/>
</dbReference>
<dbReference type="PRINTS" id="PR00702">
    <property type="entry name" value="ACRIFLAVINRP"/>
</dbReference>
<dbReference type="RefSeq" id="WP_184422790.1">
    <property type="nucleotide sequence ID" value="NZ_AP027362.1"/>
</dbReference>
<protein>
    <submittedName>
        <fullName evidence="2">Multidrug efflux pump subunit AcrB</fullName>
    </submittedName>
</protein>
<gene>
    <name evidence="2" type="ORF">HNQ55_000780</name>
</gene>
<dbReference type="EMBL" id="JACHHU010000004">
    <property type="protein sequence ID" value="MBB6542293.1"/>
    <property type="molecule type" value="Genomic_DNA"/>
</dbReference>
<feature type="transmembrane region" description="Helical" evidence="1">
    <location>
        <begin position="956"/>
        <end position="975"/>
    </location>
</feature>
<dbReference type="Gene3D" id="3.30.70.1440">
    <property type="entry name" value="Multidrug efflux transporter AcrB pore domain"/>
    <property type="match status" value="1"/>
</dbReference>
<feature type="transmembrane region" description="Helical" evidence="1">
    <location>
        <begin position="425"/>
        <end position="446"/>
    </location>
</feature>
<dbReference type="InterPro" id="IPR001036">
    <property type="entry name" value="Acrflvin-R"/>
</dbReference>
<dbReference type="PANTHER" id="PTHR32063:SF33">
    <property type="entry name" value="RND SUPERFAMILY EFFLUX PUMP PERMEASE COMPONENT"/>
    <property type="match status" value="1"/>
</dbReference>
<dbReference type="AlphaFoldDB" id="A0A7X0TSM0"/>
<dbReference type="Proteomes" id="UP000537141">
    <property type="component" value="Unassembled WGS sequence"/>
</dbReference>